<dbReference type="RefSeq" id="WP_115374910.1">
    <property type="nucleotide sequence ID" value="NZ_QASA01000001.1"/>
</dbReference>
<accession>A0A369QM13</accession>
<name>A0A369QM13_9BACT</name>
<proteinExistence type="predicted"/>
<protein>
    <recommendedName>
        <fullName evidence="4">OmpA-like domain-containing protein</fullName>
    </recommendedName>
</protein>
<organism evidence="2 3">
    <name type="scientific">Adhaeribacter pallidiroseus</name>
    <dbReference type="NCBI Taxonomy" id="2072847"/>
    <lineage>
        <taxon>Bacteria</taxon>
        <taxon>Pseudomonadati</taxon>
        <taxon>Bacteroidota</taxon>
        <taxon>Cytophagia</taxon>
        <taxon>Cytophagales</taxon>
        <taxon>Hymenobacteraceae</taxon>
        <taxon>Adhaeribacter</taxon>
    </lineage>
</organism>
<dbReference type="InterPro" id="IPR036737">
    <property type="entry name" value="OmpA-like_sf"/>
</dbReference>
<dbReference type="AlphaFoldDB" id="A0A369QM13"/>
<keyword evidence="1" id="KW-1133">Transmembrane helix</keyword>
<reference evidence="2 3" key="1">
    <citation type="submission" date="2018-04" db="EMBL/GenBank/DDBJ databases">
        <title>Adhaeribacter sp. HMF7616 genome sequencing and assembly.</title>
        <authorList>
            <person name="Kang H."/>
            <person name="Kang J."/>
            <person name="Cha I."/>
            <person name="Kim H."/>
            <person name="Joh K."/>
        </authorList>
    </citation>
    <scope>NUCLEOTIDE SEQUENCE [LARGE SCALE GENOMIC DNA]</scope>
    <source>
        <strain evidence="2 3">HMF7616</strain>
    </source>
</reference>
<dbReference type="Proteomes" id="UP000253919">
    <property type="component" value="Unassembled WGS sequence"/>
</dbReference>
<evidence type="ECO:0008006" key="4">
    <source>
        <dbReference type="Google" id="ProtNLM"/>
    </source>
</evidence>
<evidence type="ECO:0000256" key="1">
    <source>
        <dbReference type="SAM" id="Phobius"/>
    </source>
</evidence>
<feature type="transmembrane region" description="Helical" evidence="1">
    <location>
        <begin position="12"/>
        <end position="32"/>
    </location>
</feature>
<keyword evidence="3" id="KW-1185">Reference proteome</keyword>
<evidence type="ECO:0000313" key="2">
    <source>
        <dbReference type="EMBL" id="RDC65983.1"/>
    </source>
</evidence>
<comment type="caution">
    <text evidence="2">The sequence shown here is derived from an EMBL/GenBank/DDBJ whole genome shotgun (WGS) entry which is preliminary data.</text>
</comment>
<dbReference type="OrthoDB" id="1036975at2"/>
<gene>
    <name evidence="2" type="ORF">AHMF7616_04614</name>
</gene>
<sequence length="219" mass="25649">MNNNKEDFFWPSYVDLMTSLFVVMLVLFVLSYKLFRDKESELLVQVEQLNKIREIEAALKGLEGKYFRFDPVNKRHELKVQTKFDPNSWVIKESDKKDLYAAGLTLKKIIDDIKQDQGVKYLVIIEGMAARDPYDPAFHIRQRDYGYQLSYNRALALLNLWQSRNITFDEKRFEVIIAGSGFYGTGRYKNAREYDNKRFLIQVIPKIGKIERPAGSTTP</sequence>
<dbReference type="Gene3D" id="3.30.1330.60">
    <property type="entry name" value="OmpA-like domain"/>
    <property type="match status" value="1"/>
</dbReference>
<keyword evidence="1" id="KW-0472">Membrane</keyword>
<dbReference type="SUPFAM" id="SSF103088">
    <property type="entry name" value="OmpA-like"/>
    <property type="match status" value="1"/>
</dbReference>
<dbReference type="EMBL" id="QASA01000001">
    <property type="protein sequence ID" value="RDC65983.1"/>
    <property type="molecule type" value="Genomic_DNA"/>
</dbReference>
<keyword evidence="1" id="KW-0812">Transmembrane</keyword>
<evidence type="ECO:0000313" key="3">
    <source>
        <dbReference type="Proteomes" id="UP000253919"/>
    </source>
</evidence>